<dbReference type="Proteomes" id="UP000648075">
    <property type="component" value="Unassembled WGS sequence"/>
</dbReference>
<comment type="caution">
    <text evidence="2">The sequence shown here is derived from an EMBL/GenBank/DDBJ whole genome shotgun (WGS) entry which is preliminary data.</text>
</comment>
<dbReference type="RefSeq" id="WP_189622569.1">
    <property type="nucleotide sequence ID" value="NZ_BMZA01000036.1"/>
</dbReference>
<keyword evidence="3" id="KW-1185">Reference proteome</keyword>
<dbReference type="GO" id="GO:0047661">
    <property type="term" value="F:amino-acid racemase activity"/>
    <property type="evidence" value="ECO:0007669"/>
    <property type="project" value="InterPro"/>
</dbReference>
<evidence type="ECO:0000256" key="1">
    <source>
        <dbReference type="ARBA" id="ARBA00038414"/>
    </source>
</evidence>
<dbReference type="PANTHER" id="PTHR28047:SF5">
    <property type="entry name" value="PROTEIN DCG1"/>
    <property type="match status" value="1"/>
</dbReference>
<accession>A0A918PR57</accession>
<evidence type="ECO:0000313" key="3">
    <source>
        <dbReference type="Proteomes" id="UP000648075"/>
    </source>
</evidence>
<gene>
    <name evidence="2" type="ORF">GCM10011614_34940</name>
</gene>
<organism evidence="2 3">
    <name type="scientific">Novosphingobium colocasiae</name>
    <dbReference type="NCBI Taxonomy" id="1256513"/>
    <lineage>
        <taxon>Bacteria</taxon>
        <taxon>Pseudomonadati</taxon>
        <taxon>Pseudomonadota</taxon>
        <taxon>Alphaproteobacteria</taxon>
        <taxon>Sphingomonadales</taxon>
        <taxon>Sphingomonadaceae</taxon>
        <taxon>Novosphingobium</taxon>
    </lineage>
</organism>
<dbReference type="PANTHER" id="PTHR28047">
    <property type="entry name" value="PROTEIN DCG1"/>
    <property type="match status" value="1"/>
</dbReference>
<dbReference type="AlphaFoldDB" id="A0A918PR57"/>
<name>A0A918PR57_9SPHN</name>
<dbReference type="InterPro" id="IPR052186">
    <property type="entry name" value="Hydantoin_racemase-like"/>
</dbReference>
<dbReference type="InterPro" id="IPR053714">
    <property type="entry name" value="Iso_Racemase_Enz_sf"/>
</dbReference>
<sequence length="300" mass="32853">MKTKILWQSDNTLEHFSKNEETARYVYQNMLNFAKTIARPTTEFVLQFPADGIGKDFAPFFGYNRTMMAPDIMRLVKEAEEAGFDAAFPGMCFGEYFLQDARQAVKIPVVGPAESAMMVAQLVGRKFAVITNGDAFIPGMEENIRFHGWSGRAIAHRPVRAWDTDVIQLMADAYDGRPEQLVEEFDRLAVECVRDGADVVICGCNPYGAALSQVGYNTVAGTGVPVVTALPSMIKMAEALVDLRRNVGLTKSEALLGRYRSTPAHVLADLEDRSIGMAKVAAAPTGSKQSARSELSALEN</sequence>
<dbReference type="Pfam" id="PF01177">
    <property type="entry name" value="Asp_Glu_race"/>
    <property type="match status" value="1"/>
</dbReference>
<dbReference type="Gene3D" id="3.40.50.12500">
    <property type="match status" value="1"/>
</dbReference>
<reference evidence="2" key="1">
    <citation type="journal article" date="2014" name="Int. J. Syst. Evol. Microbiol.">
        <title>Complete genome sequence of Corynebacterium casei LMG S-19264T (=DSM 44701T), isolated from a smear-ripened cheese.</title>
        <authorList>
            <consortium name="US DOE Joint Genome Institute (JGI-PGF)"/>
            <person name="Walter F."/>
            <person name="Albersmeier A."/>
            <person name="Kalinowski J."/>
            <person name="Ruckert C."/>
        </authorList>
    </citation>
    <scope>NUCLEOTIDE SEQUENCE</scope>
    <source>
        <strain evidence="2">KCTC 32255</strain>
    </source>
</reference>
<reference evidence="2" key="2">
    <citation type="submission" date="2020-09" db="EMBL/GenBank/DDBJ databases">
        <authorList>
            <person name="Sun Q."/>
            <person name="Kim S."/>
        </authorList>
    </citation>
    <scope>NUCLEOTIDE SEQUENCE</scope>
    <source>
        <strain evidence="2">KCTC 32255</strain>
    </source>
</reference>
<evidence type="ECO:0008006" key="4">
    <source>
        <dbReference type="Google" id="ProtNLM"/>
    </source>
</evidence>
<evidence type="ECO:0000313" key="2">
    <source>
        <dbReference type="EMBL" id="GGZ17438.1"/>
    </source>
</evidence>
<proteinExistence type="inferred from homology"/>
<comment type="similarity">
    <text evidence="1">Belongs to the HyuE racemase family.</text>
</comment>
<dbReference type="InterPro" id="IPR015942">
    <property type="entry name" value="Asp/Glu/hydantoin_racemase"/>
</dbReference>
<protein>
    <recommendedName>
        <fullName evidence="4">Hydantoin racemase</fullName>
    </recommendedName>
</protein>
<dbReference type="EMBL" id="BMZA01000036">
    <property type="protein sequence ID" value="GGZ17438.1"/>
    <property type="molecule type" value="Genomic_DNA"/>
</dbReference>